<keyword evidence="2 12" id="KW-0004">4Fe-4S</keyword>
<dbReference type="InterPro" id="IPR011257">
    <property type="entry name" value="DNA_glycosylase"/>
</dbReference>
<keyword evidence="14" id="KW-0255">Endonuclease</keyword>
<dbReference type="PROSITE" id="PS00764">
    <property type="entry name" value="ENDONUCLEASE_III_1"/>
    <property type="match status" value="1"/>
</dbReference>
<dbReference type="InterPro" id="IPR000445">
    <property type="entry name" value="HhH_motif"/>
</dbReference>
<dbReference type="Gene3D" id="1.10.340.30">
    <property type="entry name" value="Hypothetical protein, domain 2"/>
    <property type="match status" value="1"/>
</dbReference>
<keyword evidence="11 12" id="KW-0326">Glycosidase</keyword>
<evidence type="ECO:0000259" key="13">
    <source>
        <dbReference type="SMART" id="SM00478"/>
    </source>
</evidence>
<evidence type="ECO:0000256" key="2">
    <source>
        <dbReference type="ARBA" id="ARBA00022485"/>
    </source>
</evidence>
<evidence type="ECO:0000256" key="11">
    <source>
        <dbReference type="ARBA" id="ARBA00023295"/>
    </source>
</evidence>
<organism evidence="14">
    <name type="scientific">Schlesneria paludicola</name>
    <dbReference type="NCBI Taxonomy" id="360056"/>
    <lineage>
        <taxon>Bacteria</taxon>
        <taxon>Pseudomonadati</taxon>
        <taxon>Planctomycetota</taxon>
        <taxon>Planctomycetia</taxon>
        <taxon>Planctomycetales</taxon>
        <taxon>Planctomycetaceae</taxon>
        <taxon>Schlesneria</taxon>
    </lineage>
</organism>
<dbReference type="Pfam" id="PF00730">
    <property type="entry name" value="HhH-GPD"/>
    <property type="match status" value="1"/>
</dbReference>
<evidence type="ECO:0000256" key="1">
    <source>
        <dbReference type="ARBA" id="ARBA00008343"/>
    </source>
</evidence>
<dbReference type="FunFam" id="1.10.340.30:FF:000001">
    <property type="entry name" value="Endonuclease III"/>
    <property type="match status" value="1"/>
</dbReference>
<comment type="catalytic activity">
    <reaction evidence="12">
        <text>2'-deoxyribonucleotide-(2'-deoxyribose 5'-phosphate)-2'-deoxyribonucleotide-DNA = a 3'-end 2'-deoxyribonucleotide-(2,3-dehydro-2,3-deoxyribose 5'-phosphate)-DNA + a 5'-end 5'-phospho-2'-deoxyribonucleoside-DNA + H(+)</text>
        <dbReference type="Rhea" id="RHEA:66592"/>
        <dbReference type="Rhea" id="RHEA-COMP:13180"/>
        <dbReference type="Rhea" id="RHEA-COMP:16897"/>
        <dbReference type="Rhea" id="RHEA-COMP:17067"/>
        <dbReference type="ChEBI" id="CHEBI:15378"/>
        <dbReference type="ChEBI" id="CHEBI:136412"/>
        <dbReference type="ChEBI" id="CHEBI:157695"/>
        <dbReference type="ChEBI" id="CHEBI:167181"/>
        <dbReference type="EC" id="4.2.99.18"/>
    </reaction>
</comment>
<feature type="domain" description="HhH-GPD" evidence="13">
    <location>
        <begin position="48"/>
        <end position="196"/>
    </location>
</feature>
<dbReference type="GO" id="GO:0006285">
    <property type="term" value="P:base-excision repair, AP site formation"/>
    <property type="evidence" value="ECO:0007669"/>
    <property type="project" value="TreeGrafter"/>
</dbReference>
<keyword evidence="3 12" id="KW-0479">Metal-binding</keyword>
<comment type="function">
    <text evidence="12">DNA repair enzyme that has both DNA N-glycosylase activity and AP-lyase activity. The DNA N-glycosylase activity releases various damaged pyrimidines from DNA by cleaving the N-glycosidic bond, leaving an AP (apurinic/apyrimidinic) site. The AP-lyase activity cleaves the phosphodiester bond 3' to the AP site by a beta-elimination, leaving a 3'-terminal unsaturated sugar and a product with a terminal 5'-phosphate.</text>
</comment>
<dbReference type="Pfam" id="PF00633">
    <property type="entry name" value="HHH"/>
    <property type="match status" value="1"/>
</dbReference>
<dbReference type="InterPro" id="IPR004035">
    <property type="entry name" value="Endouclease-III_FeS-bd_BS"/>
</dbReference>
<dbReference type="GO" id="GO:0003677">
    <property type="term" value="F:DNA binding"/>
    <property type="evidence" value="ECO:0007669"/>
    <property type="project" value="UniProtKB-UniRule"/>
</dbReference>
<dbReference type="InterPro" id="IPR005759">
    <property type="entry name" value="Nth"/>
</dbReference>
<dbReference type="GO" id="GO:0051539">
    <property type="term" value="F:4 iron, 4 sulfur cluster binding"/>
    <property type="evidence" value="ECO:0007669"/>
    <property type="project" value="UniProtKB-UniRule"/>
</dbReference>
<evidence type="ECO:0000256" key="12">
    <source>
        <dbReference type="HAMAP-Rule" id="MF_00942"/>
    </source>
</evidence>
<keyword evidence="6 12" id="KW-0408">Iron</keyword>
<dbReference type="SMART" id="SM00478">
    <property type="entry name" value="ENDO3c"/>
    <property type="match status" value="1"/>
</dbReference>
<dbReference type="EMBL" id="DSVQ01000019">
    <property type="protein sequence ID" value="HGT41052.1"/>
    <property type="molecule type" value="Genomic_DNA"/>
</dbReference>
<keyword evidence="8 12" id="KW-0238">DNA-binding</keyword>
<keyword evidence="14" id="KW-0540">Nuclease</keyword>
<reference evidence="14" key="1">
    <citation type="journal article" date="2020" name="mSystems">
        <title>Genome- and Community-Level Interaction Insights into Carbon Utilization and Element Cycling Functions of Hydrothermarchaeota in Hydrothermal Sediment.</title>
        <authorList>
            <person name="Zhou Z."/>
            <person name="Liu Y."/>
            <person name="Xu W."/>
            <person name="Pan J."/>
            <person name="Luo Z.H."/>
            <person name="Li M."/>
        </authorList>
    </citation>
    <scope>NUCLEOTIDE SEQUENCE [LARGE SCALE GENOMIC DNA]</scope>
    <source>
        <strain evidence="14">SpSt-508</strain>
    </source>
</reference>
<comment type="caution">
    <text evidence="14">The sequence shown here is derived from an EMBL/GenBank/DDBJ whole genome shotgun (WGS) entry which is preliminary data.</text>
</comment>
<dbReference type="CDD" id="cd00056">
    <property type="entry name" value="ENDO3c"/>
    <property type="match status" value="1"/>
</dbReference>
<evidence type="ECO:0000256" key="10">
    <source>
        <dbReference type="ARBA" id="ARBA00023239"/>
    </source>
</evidence>
<evidence type="ECO:0000256" key="4">
    <source>
        <dbReference type="ARBA" id="ARBA00022763"/>
    </source>
</evidence>
<accession>A0A7C4LN28</accession>
<comment type="similarity">
    <text evidence="1 12">Belongs to the Nth/MutY family.</text>
</comment>
<keyword evidence="4 12" id="KW-0227">DNA damage</keyword>
<dbReference type="GO" id="GO:0140078">
    <property type="term" value="F:class I DNA-(apurinic or apyrimidinic site) endonuclease activity"/>
    <property type="evidence" value="ECO:0007669"/>
    <property type="project" value="UniProtKB-EC"/>
</dbReference>
<dbReference type="AlphaFoldDB" id="A0A7C4LN28"/>
<dbReference type="GO" id="GO:0046872">
    <property type="term" value="F:metal ion binding"/>
    <property type="evidence" value="ECO:0007669"/>
    <property type="project" value="UniProtKB-KW"/>
</dbReference>
<evidence type="ECO:0000256" key="9">
    <source>
        <dbReference type="ARBA" id="ARBA00023204"/>
    </source>
</evidence>
<evidence type="ECO:0000256" key="6">
    <source>
        <dbReference type="ARBA" id="ARBA00023004"/>
    </source>
</evidence>
<keyword evidence="9 12" id="KW-0234">DNA repair</keyword>
<keyword evidence="10 12" id="KW-0456">Lyase</keyword>
<sequence length="233" mass="25562">MAQRSSAPSEWSTARVRKLLKLLAEAYPHAVCALHHQSPYQLLVATILSAQCTDERVNQVTPALFRKYPSPRELASARQSELEALIRSTGFFRAKATNLIGMAKALVDRHGGEIPTQLDDLVQLPGVGRKTANVVLGTAFGIASGVVVDTHVKRIVNLLGLSRASQPEQIERDLMHLLPRKEWINFSHRLIHHGRQVCLARRPKCPSCPLLPVCNRVGLPPLPDSVATTAQGT</sequence>
<feature type="binding site" evidence="12">
    <location>
        <position position="208"/>
    </location>
    <ligand>
        <name>[4Fe-4S] cluster</name>
        <dbReference type="ChEBI" id="CHEBI:49883"/>
    </ligand>
</feature>
<evidence type="ECO:0000256" key="3">
    <source>
        <dbReference type="ARBA" id="ARBA00022723"/>
    </source>
</evidence>
<evidence type="ECO:0000313" key="14">
    <source>
        <dbReference type="EMBL" id="HGT41052.1"/>
    </source>
</evidence>
<comment type="cofactor">
    <cofactor evidence="12">
        <name>[4Fe-4S] cluster</name>
        <dbReference type="ChEBI" id="CHEBI:49883"/>
    </cofactor>
    <text evidence="12">Binds 1 [4Fe-4S] cluster.</text>
</comment>
<dbReference type="PANTHER" id="PTHR10359">
    <property type="entry name" value="A/G-SPECIFIC ADENINE GLYCOSYLASE/ENDONUCLEASE III"/>
    <property type="match status" value="1"/>
</dbReference>
<keyword evidence="7 12" id="KW-0411">Iron-sulfur</keyword>
<dbReference type="NCBIfam" id="TIGR01083">
    <property type="entry name" value="nth"/>
    <property type="match status" value="1"/>
</dbReference>
<dbReference type="InterPro" id="IPR003265">
    <property type="entry name" value="HhH-GPD_domain"/>
</dbReference>
<name>A0A7C4LN28_9PLAN</name>
<dbReference type="EC" id="4.2.99.18" evidence="12"/>
<protein>
    <recommendedName>
        <fullName evidence="12">Endonuclease III</fullName>
        <ecNumber evidence="12">4.2.99.18</ecNumber>
    </recommendedName>
    <alternativeName>
        <fullName evidence="12">DNA-(apurinic or apyrimidinic site) lyase</fullName>
    </alternativeName>
</protein>
<dbReference type="PROSITE" id="PS01155">
    <property type="entry name" value="ENDONUCLEASE_III_2"/>
    <property type="match status" value="1"/>
</dbReference>
<dbReference type="FunFam" id="1.10.1670.10:FF:000001">
    <property type="entry name" value="Endonuclease III"/>
    <property type="match status" value="1"/>
</dbReference>
<dbReference type="Gene3D" id="1.10.1670.10">
    <property type="entry name" value="Helix-hairpin-Helix base-excision DNA repair enzymes (C-terminal)"/>
    <property type="match status" value="1"/>
</dbReference>
<dbReference type="InterPro" id="IPR023170">
    <property type="entry name" value="HhH_base_excis_C"/>
</dbReference>
<keyword evidence="5 12" id="KW-0378">Hydrolase</keyword>
<dbReference type="HAMAP" id="MF_00942">
    <property type="entry name" value="Nth"/>
    <property type="match status" value="1"/>
</dbReference>
<feature type="binding site" evidence="12">
    <location>
        <position position="205"/>
    </location>
    <ligand>
        <name>[4Fe-4S] cluster</name>
        <dbReference type="ChEBI" id="CHEBI:49883"/>
    </ligand>
</feature>
<feature type="binding site" evidence="12">
    <location>
        <position position="198"/>
    </location>
    <ligand>
        <name>[4Fe-4S] cluster</name>
        <dbReference type="ChEBI" id="CHEBI:49883"/>
    </ligand>
</feature>
<gene>
    <name evidence="12 14" type="primary">nth</name>
    <name evidence="14" type="ORF">ENS64_17540</name>
</gene>
<proteinExistence type="inferred from homology"/>
<dbReference type="SUPFAM" id="SSF48150">
    <property type="entry name" value="DNA-glycosylase"/>
    <property type="match status" value="1"/>
</dbReference>
<dbReference type="PIRSF" id="PIRSF001435">
    <property type="entry name" value="Nth"/>
    <property type="match status" value="1"/>
</dbReference>
<feature type="binding site" evidence="12">
    <location>
        <position position="214"/>
    </location>
    <ligand>
        <name>[4Fe-4S] cluster</name>
        <dbReference type="ChEBI" id="CHEBI:49883"/>
    </ligand>
</feature>
<evidence type="ECO:0000256" key="7">
    <source>
        <dbReference type="ARBA" id="ARBA00023014"/>
    </source>
</evidence>
<dbReference type="GO" id="GO:0019104">
    <property type="term" value="F:DNA N-glycosylase activity"/>
    <property type="evidence" value="ECO:0007669"/>
    <property type="project" value="UniProtKB-UniRule"/>
</dbReference>
<dbReference type="PANTHER" id="PTHR10359:SF18">
    <property type="entry name" value="ENDONUCLEASE III"/>
    <property type="match status" value="1"/>
</dbReference>
<evidence type="ECO:0000256" key="5">
    <source>
        <dbReference type="ARBA" id="ARBA00022801"/>
    </source>
</evidence>
<dbReference type="InterPro" id="IPR004036">
    <property type="entry name" value="Endonuclease-III-like_CS2"/>
</dbReference>
<evidence type="ECO:0000256" key="8">
    <source>
        <dbReference type="ARBA" id="ARBA00023125"/>
    </source>
</evidence>